<protein>
    <recommendedName>
        <fullName evidence="5 10">Phosphoglycolate phosphatase</fullName>
        <shortName evidence="10">PGP</shortName>
        <shortName evidence="10">PGPase</shortName>
        <ecNumber evidence="5 10">3.1.3.18</ecNumber>
    </recommendedName>
</protein>
<keyword evidence="9 10" id="KW-0119">Carbohydrate metabolism</keyword>
<evidence type="ECO:0000256" key="6">
    <source>
        <dbReference type="ARBA" id="ARBA00022723"/>
    </source>
</evidence>
<dbReference type="GO" id="GO:0008967">
    <property type="term" value="F:phosphoglycolate phosphatase activity"/>
    <property type="evidence" value="ECO:0007669"/>
    <property type="project" value="UniProtKB-UniRule"/>
</dbReference>
<dbReference type="SFLD" id="SFLDS00003">
    <property type="entry name" value="Haloacid_Dehalogenase"/>
    <property type="match status" value="1"/>
</dbReference>
<dbReference type="NCBIfam" id="TIGR01549">
    <property type="entry name" value="HAD-SF-IA-v1"/>
    <property type="match status" value="1"/>
</dbReference>
<evidence type="ECO:0000256" key="8">
    <source>
        <dbReference type="ARBA" id="ARBA00022842"/>
    </source>
</evidence>
<sequence length="229" mass="24463">MSLAGLFNPRWPGVALFDLDGTLVDSAPDLAAAVDTMLEQLGRRKAGADNVRNWVGNGASILVHRALAGKADWEPANPRDEALFKDALALFFYAYEKINGQHAKLYDGVEPCLQRLTEYGCRLGIVTNKPEEFVAPLLEQMGIDHYFRISIGGDTLPVKKPDPAPLIHAMEALGGTKGTTVMVGDSAADIDAARAAGIPCVAVRYGYNFGAPADTLHADATVDSLAQLL</sequence>
<dbReference type="InterPro" id="IPR050155">
    <property type="entry name" value="HAD-like_hydrolase_sf"/>
</dbReference>
<comment type="function">
    <text evidence="10">Specifically catalyzes the dephosphorylation of 2-phosphoglycolate. Is involved in the dissimilation of the intracellular 2-phosphoglycolate formed during the DNA repair of 3'-phosphoglycolate ends, a major class of DNA lesions induced by oxidative stress.</text>
</comment>
<feature type="binding site" evidence="10">
    <location>
        <position position="18"/>
    </location>
    <ligand>
        <name>Mg(2+)</name>
        <dbReference type="ChEBI" id="CHEBI:18420"/>
    </ligand>
</feature>
<evidence type="ECO:0000256" key="7">
    <source>
        <dbReference type="ARBA" id="ARBA00022801"/>
    </source>
</evidence>
<gene>
    <name evidence="11" type="ORF">E5Q11_13240</name>
</gene>
<evidence type="ECO:0000313" key="12">
    <source>
        <dbReference type="Proteomes" id="UP000298325"/>
    </source>
</evidence>
<organism evidence="11 12">
    <name type="scientific">Marinobacter confluentis</name>
    <dbReference type="NCBI Taxonomy" id="1697557"/>
    <lineage>
        <taxon>Bacteria</taxon>
        <taxon>Pseudomonadati</taxon>
        <taxon>Pseudomonadota</taxon>
        <taxon>Gammaproteobacteria</taxon>
        <taxon>Pseudomonadales</taxon>
        <taxon>Marinobacteraceae</taxon>
        <taxon>Marinobacter</taxon>
    </lineage>
</organism>
<dbReference type="NCBIfam" id="TIGR01449">
    <property type="entry name" value="PGP_bact"/>
    <property type="match status" value="1"/>
</dbReference>
<dbReference type="Gene3D" id="1.10.150.240">
    <property type="entry name" value="Putative phosphatase, domain 2"/>
    <property type="match status" value="1"/>
</dbReference>
<feature type="binding site" evidence="10">
    <location>
        <position position="185"/>
    </location>
    <ligand>
        <name>Mg(2+)</name>
        <dbReference type="ChEBI" id="CHEBI:18420"/>
    </ligand>
</feature>
<dbReference type="InterPro" id="IPR023214">
    <property type="entry name" value="HAD_sf"/>
</dbReference>
<keyword evidence="7 10" id="KW-0378">Hydrolase</keyword>
<dbReference type="AlphaFoldDB" id="A0A4Z1C147"/>
<dbReference type="SFLD" id="SFLDG01135">
    <property type="entry name" value="C1.5.6:_HAD__Beta-PGM__Phospha"/>
    <property type="match status" value="1"/>
</dbReference>
<keyword evidence="6 10" id="KW-0479">Metal-binding</keyword>
<comment type="similarity">
    <text evidence="4 10">Belongs to the HAD-like hydrolase superfamily. CbbY/CbbZ/Gph/YieH family.</text>
</comment>
<comment type="catalytic activity">
    <reaction evidence="1 10">
        <text>2-phosphoglycolate + H2O = glycolate + phosphate</text>
        <dbReference type="Rhea" id="RHEA:14369"/>
        <dbReference type="ChEBI" id="CHEBI:15377"/>
        <dbReference type="ChEBI" id="CHEBI:29805"/>
        <dbReference type="ChEBI" id="CHEBI:43474"/>
        <dbReference type="ChEBI" id="CHEBI:58033"/>
        <dbReference type="EC" id="3.1.3.18"/>
    </reaction>
</comment>
<keyword evidence="12" id="KW-1185">Reference proteome</keyword>
<dbReference type="InterPro" id="IPR023198">
    <property type="entry name" value="PGP-like_dom2"/>
</dbReference>
<dbReference type="GO" id="GO:0006281">
    <property type="term" value="P:DNA repair"/>
    <property type="evidence" value="ECO:0007669"/>
    <property type="project" value="TreeGrafter"/>
</dbReference>
<dbReference type="HAMAP" id="MF_00495">
    <property type="entry name" value="GPH_hydrolase_bact"/>
    <property type="match status" value="1"/>
</dbReference>
<evidence type="ECO:0000256" key="9">
    <source>
        <dbReference type="ARBA" id="ARBA00023277"/>
    </source>
</evidence>
<dbReference type="Pfam" id="PF00702">
    <property type="entry name" value="Hydrolase"/>
    <property type="match status" value="1"/>
</dbReference>
<dbReference type="Gene3D" id="3.40.50.1000">
    <property type="entry name" value="HAD superfamily/HAD-like"/>
    <property type="match status" value="1"/>
</dbReference>
<proteinExistence type="inferred from homology"/>
<dbReference type="NCBIfam" id="NF009695">
    <property type="entry name" value="PRK13222.1-2"/>
    <property type="match status" value="1"/>
</dbReference>
<evidence type="ECO:0000256" key="5">
    <source>
        <dbReference type="ARBA" id="ARBA00013078"/>
    </source>
</evidence>
<dbReference type="GO" id="GO:0005975">
    <property type="term" value="P:carbohydrate metabolic process"/>
    <property type="evidence" value="ECO:0007669"/>
    <property type="project" value="InterPro"/>
</dbReference>
<accession>A0A4Z1C147</accession>
<dbReference type="PANTHER" id="PTHR43434">
    <property type="entry name" value="PHOSPHOGLYCOLATE PHOSPHATASE"/>
    <property type="match status" value="1"/>
</dbReference>
<dbReference type="Proteomes" id="UP000298325">
    <property type="component" value="Unassembled WGS sequence"/>
</dbReference>
<dbReference type="GO" id="GO:0046295">
    <property type="term" value="P:glycolate biosynthetic process"/>
    <property type="evidence" value="ECO:0007669"/>
    <property type="project" value="UniProtKB-UniRule"/>
</dbReference>
<name>A0A4Z1C147_9GAMM</name>
<dbReference type="InterPro" id="IPR006439">
    <property type="entry name" value="HAD-SF_hydro_IA"/>
</dbReference>
<reference evidence="11 12" key="1">
    <citation type="submission" date="2019-04" db="EMBL/GenBank/DDBJ databases">
        <authorList>
            <person name="Park S."/>
            <person name="Yoon J.-H."/>
        </authorList>
    </citation>
    <scope>NUCLEOTIDE SEQUENCE [LARGE SCALE GENOMIC DNA]</scope>
    <source>
        <strain evidence="11 12">HJM-18</strain>
    </source>
</reference>
<dbReference type="InterPro" id="IPR036412">
    <property type="entry name" value="HAD-like_sf"/>
</dbReference>
<dbReference type="PRINTS" id="PR00413">
    <property type="entry name" value="HADHALOGNASE"/>
</dbReference>
<comment type="cofactor">
    <cofactor evidence="2 10">
        <name>Mg(2+)</name>
        <dbReference type="ChEBI" id="CHEBI:18420"/>
    </cofactor>
</comment>
<dbReference type="OrthoDB" id="9776368at2"/>
<feature type="active site" description="Nucleophile" evidence="10">
    <location>
        <position position="18"/>
    </location>
</feature>
<dbReference type="SFLD" id="SFLDG01129">
    <property type="entry name" value="C1.5:_HAD__Beta-PGM__Phosphata"/>
    <property type="match status" value="1"/>
</dbReference>
<dbReference type="RefSeq" id="WP_135803928.1">
    <property type="nucleotide sequence ID" value="NZ_SRPF01000004.1"/>
</dbReference>
<dbReference type="FunFam" id="3.40.50.1000:FF:000022">
    <property type="entry name" value="Phosphoglycolate phosphatase"/>
    <property type="match status" value="1"/>
</dbReference>
<dbReference type="PANTHER" id="PTHR43434:SF1">
    <property type="entry name" value="PHOSPHOGLYCOLATE PHOSPHATASE"/>
    <property type="match status" value="1"/>
</dbReference>
<comment type="pathway">
    <text evidence="3 10">Organic acid metabolism; glycolate biosynthesis; glycolate from 2-phosphoglycolate: step 1/1.</text>
</comment>
<dbReference type="EMBL" id="SRPF01000004">
    <property type="protein sequence ID" value="TGN38702.1"/>
    <property type="molecule type" value="Genomic_DNA"/>
</dbReference>
<comment type="caution">
    <text evidence="11">The sequence shown here is derived from an EMBL/GenBank/DDBJ whole genome shotgun (WGS) entry which is preliminary data.</text>
</comment>
<dbReference type="InterPro" id="IPR037512">
    <property type="entry name" value="PGPase_prok"/>
</dbReference>
<feature type="binding site" evidence="10">
    <location>
        <position position="20"/>
    </location>
    <ligand>
        <name>Mg(2+)</name>
        <dbReference type="ChEBI" id="CHEBI:18420"/>
    </ligand>
</feature>
<evidence type="ECO:0000313" key="11">
    <source>
        <dbReference type="EMBL" id="TGN38702.1"/>
    </source>
</evidence>
<evidence type="ECO:0000256" key="4">
    <source>
        <dbReference type="ARBA" id="ARBA00006171"/>
    </source>
</evidence>
<evidence type="ECO:0000256" key="2">
    <source>
        <dbReference type="ARBA" id="ARBA00001946"/>
    </source>
</evidence>
<evidence type="ECO:0000256" key="3">
    <source>
        <dbReference type="ARBA" id="ARBA00004818"/>
    </source>
</evidence>
<dbReference type="EC" id="3.1.3.18" evidence="5 10"/>
<dbReference type="NCBIfam" id="TIGR01509">
    <property type="entry name" value="HAD-SF-IA-v3"/>
    <property type="match status" value="1"/>
</dbReference>
<dbReference type="GO" id="GO:0046872">
    <property type="term" value="F:metal ion binding"/>
    <property type="evidence" value="ECO:0007669"/>
    <property type="project" value="UniProtKB-KW"/>
</dbReference>
<keyword evidence="8 10" id="KW-0460">Magnesium</keyword>
<evidence type="ECO:0000256" key="10">
    <source>
        <dbReference type="HAMAP-Rule" id="MF_00495"/>
    </source>
</evidence>
<dbReference type="GO" id="GO:0005829">
    <property type="term" value="C:cytosol"/>
    <property type="evidence" value="ECO:0007669"/>
    <property type="project" value="TreeGrafter"/>
</dbReference>
<evidence type="ECO:0000256" key="1">
    <source>
        <dbReference type="ARBA" id="ARBA00000830"/>
    </source>
</evidence>
<dbReference type="UniPathway" id="UPA00865">
    <property type="reaction ID" value="UER00834"/>
</dbReference>
<dbReference type="SUPFAM" id="SSF56784">
    <property type="entry name" value="HAD-like"/>
    <property type="match status" value="1"/>
</dbReference>